<dbReference type="Proteomes" id="UP000887013">
    <property type="component" value="Unassembled WGS sequence"/>
</dbReference>
<dbReference type="EMBL" id="BMAW01031925">
    <property type="protein sequence ID" value="GFU23326.1"/>
    <property type="molecule type" value="Genomic_DNA"/>
</dbReference>
<proteinExistence type="predicted"/>
<evidence type="ECO:0000313" key="1">
    <source>
        <dbReference type="EMBL" id="GFU23326.1"/>
    </source>
</evidence>
<reference evidence="1" key="1">
    <citation type="submission" date="2020-08" db="EMBL/GenBank/DDBJ databases">
        <title>Multicomponent nature underlies the extraordinary mechanical properties of spider dragline silk.</title>
        <authorList>
            <person name="Kono N."/>
            <person name="Nakamura H."/>
            <person name="Mori M."/>
            <person name="Yoshida Y."/>
            <person name="Ohtoshi R."/>
            <person name="Malay A.D."/>
            <person name="Moran D.A.P."/>
            <person name="Tomita M."/>
            <person name="Numata K."/>
            <person name="Arakawa K."/>
        </authorList>
    </citation>
    <scope>NUCLEOTIDE SEQUENCE</scope>
</reference>
<evidence type="ECO:0000313" key="2">
    <source>
        <dbReference type="Proteomes" id="UP000887013"/>
    </source>
</evidence>
<sequence>MFATVSVVRAFCELYGSEHAANTGREADRVLPRPKPSATGSVWFQVPFTSDLECSVCCQYHCNSPRVEIRFPSQNLANAANTLSKIKAEAAGADVFKELPTPFGCFPSSDKCLKAFTENKKHEKLSKEVQTISILTRGHAVLPHKAELGIADCTSAHNLQT</sequence>
<comment type="caution">
    <text evidence="1">The sequence shown here is derived from an EMBL/GenBank/DDBJ whole genome shotgun (WGS) entry which is preliminary data.</text>
</comment>
<gene>
    <name evidence="1" type="ORF">NPIL_522571</name>
</gene>
<dbReference type="AlphaFoldDB" id="A0A8X6QF44"/>
<name>A0A8X6QF44_NEPPI</name>
<protein>
    <submittedName>
        <fullName evidence="1">Uncharacterized protein</fullName>
    </submittedName>
</protein>
<organism evidence="1 2">
    <name type="scientific">Nephila pilipes</name>
    <name type="common">Giant wood spider</name>
    <name type="synonym">Nephila maculata</name>
    <dbReference type="NCBI Taxonomy" id="299642"/>
    <lineage>
        <taxon>Eukaryota</taxon>
        <taxon>Metazoa</taxon>
        <taxon>Ecdysozoa</taxon>
        <taxon>Arthropoda</taxon>
        <taxon>Chelicerata</taxon>
        <taxon>Arachnida</taxon>
        <taxon>Araneae</taxon>
        <taxon>Araneomorphae</taxon>
        <taxon>Entelegynae</taxon>
        <taxon>Araneoidea</taxon>
        <taxon>Nephilidae</taxon>
        <taxon>Nephila</taxon>
    </lineage>
</organism>
<keyword evidence="2" id="KW-1185">Reference proteome</keyword>
<accession>A0A8X6QF44</accession>